<dbReference type="Pfam" id="PF04389">
    <property type="entry name" value="Peptidase_M28"/>
    <property type="match status" value="1"/>
</dbReference>
<dbReference type="OrthoDB" id="9769665at2"/>
<reference evidence="3 4" key="1">
    <citation type="submission" date="2019-01" db="EMBL/GenBank/DDBJ databases">
        <title>Draft genomes of a novel of Aminipila strains.</title>
        <authorList>
            <person name="Ma S."/>
        </authorList>
    </citation>
    <scope>NUCLEOTIDE SEQUENCE [LARGE SCALE GENOMIC DNA]</scope>
    <source>
        <strain evidence="4">JN-39</strain>
    </source>
</reference>
<accession>A0A410PSE8</accession>
<gene>
    <name evidence="3" type="ORF">EQM06_00600</name>
</gene>
<dbReference type="EMBL" id="CP035281">
    <property type="protein sequence ID" value="QAT41840.1"/>
    <property type="molecule type" value="Genomic_DNA"/>
</dbReference>
<dbReference type="InterPro" id="IPR003137">
    <property type="entry name" value="PA_domain"/>
</dbReference>
<evidence type="ECO:0000313" key="4">
    <source>
        <dbReference type="Proteomes" id="UP000287601"/>
    </source>
</evidence>
<evidence type="ECO:0000259" key="1">
    <source>
        <dbReference type="Pfam" id="PF02225"/>
    </source>
</evidence>
<dbReference type="KEGG" id="amij:EQM06_00600"/>
<name>A0A410PSE8_9FIRM</name>
<dbReference type="Pfam" id="PF02225">
    <property type="entry name" value="PA"/>
    <property type="match status" value="1"/>
</dbReference>
<protein>
    <submittedName>
        <fullName evidence="3">M28 family peptidase</fullName>
    </submittedName>
</protein>
<dbReference type="PANTHER" id="PTHR10404:SF46">
    <property type="entry name" value="VACUOLAR PROTEIN SORTING-ASSOCIATED PROTEIN 70"/>
    <property type="match status" value="1"/>
</dbReference>
<dbReference type="SUPFAM" id="SSF52025">
    <property type="entry name" value="PA domain"/>
    <property type="match status" value="1"/>
</dbReference>
<dbReference type="Gene3D" id="3.50.30.30">
    <property type="match status" value="1"/>
</dbReference>
<dbReference type="Gene3D" id="3.40.630.10">
    <property type="entry name" value="Zn peptidases"/>
    <property type="match status" value="1"/>
</dbReference>
<dbReference type="InterPro" id="IPR007484">
    <property type="entry name" value="Peptidase_M28"/>
</dbReference>
<dbReference type="Proteomes" id="UP000287601">
    <property type="component" value="Chromosome"/>
</dbReference>
<organism evidence="3 4">
    <name type="scientific">Aminipila luticellarii</name>
    <dbReference type="NCBI Taxonomy" id="2507160"/>
    <lineage>
        <taxon>Bacteria</taxon>
        <taxon>Bacillati</taxon>
        <taxon>Bacillota</taxon>
        <taxon>Clostridia</taxon>
        <taxon>Peptostreptococcales</taxon>
        <taxon>Anaerovoracaceae</taxon>
        <taxon>Aminipila</taxon>
    </lineage>
</organism>
<dbReference type="PANTHER" id="PTHR10404">
    <property type="entry name" value="N-ACETYLATED-ALPHA-LINKED ACIDIC DIPEPTIDASE"/>
    <property type="match status" value="1"/>
</dbReference>
<keyword evidence="4" id="KW-1185">Reference proteome</keyword>
<evidence type="ECO:0000259" key="2">
    <source>
        <dbReference type="Pfam" id="PF04389"/>
    </source>
</evidence>
<dbReference type="InterPro" id="IPR039373">
    <property type="entry name" value="Peptidase_M28B"/>
</dbReference>
<dbReference type="SUPFAM" id="SSF53187">
    <property type="entry name" value="Zn-dependent exopeptidases"/>
    <property type="match status" value="1"/>
</dbReference>
<feature type="domain" description="Peptidase M28" evidence="2">
    <location>
        <begin position="227"/>
        <end position="420"/>
    </location>
</feature>
<dbReference type="RefSeq" id="WP_128744494.1">
    <property type="nucleotide sequence ID" value="NZ_CP035281.1"/>
</dbReference>
<evidence type="ECO:0000313" key="3">
    <source>
        <dbReference type="EMBL" id="QAT41840.1"/>
    </source>
</evidence>
<proteinExistence type="predicted"/>
<dbReference type="InterPro" id="IPR046450">
    <property type="entry name" value="PA_dom_sf"/>
</dbReference>
<feature type="domain" description="PA" evidence="1">
    <location>
        <begin position="99"/>
        <end position="197"/>
    </location>
</feature>
<dbReference type="AlphaFoldDB" id="A0A410PSE8"/>
<sequence length="582" mass="65715">MSLYERLKEEISLDELYENMSYLVEEVGERLSGTEEMRKATAYICSKLTEYGVDAHIDHFPMYQSYPGEAALKVMEPCTKEIKARPVCHIQSTAEEGIEGELMYVGSGSYKDYEGKDAKGKIILTDMNWSPGRPEKARIAWELGAKALIIMNWGRAEEDLIQMGAVKTQWGNPTPDTEKDIVELPVISISRRDGEYLEALCQKGKTTVWLKANASREWITADQPVGIVRGKQSKGQYVLVGSHVDAWGKSAICNASGDSLNLELARVFQKHCAELKRDVVFVFWDGHEIAEGGGSTWYCDSHWAEMNEGCVAYINVDNLAIKGTTIPGVEGQPEMKQMLMEAIKTIWDTEGVWHQAYKGGGDSSFFGVGVPYISFATEYTEEKLKELNYAFYSPWLHSDSDTIDKLDRELLKKHSEFFAYITEKLVNAPLVLYDMKALAQDVKYQWEAILTEAGRATEMILDTTPIVDQYVAMLEKLDLVKISLGNDETKAALYNKLVILCERQTAMFRGYSGRYGQDGCCALQTENPIPALDKAIKKYNEAPLGSHEYYLWETQILRVRNMVYDAMNYSIRYVELGLSAMD</sequence>